<feature type="domain" description="Gcp-like" evidence="7">
    <location>
        <begin position="30"/>
        <end position="145"/>
    </location>
</feature>
<reference evidence="9" key="1">
    <citation type="submission" date="2017-06" db="EMBL/GenBank/DDBJ databases">
        <authorList>
            <person name="Varghese N."/>
            <person name="Submissions S."/>
        </authorList>
    </citation>
    <scope>NUCLEOTIDE SEQUENCE [LARGE SCALE GENOMIC DNA]</scope>
    <source>
        <strain evidence="9">Ca-68</strain>
    </source>
</reference>
<evidence type="ECO:0000313" key="8">
    <source>
        <dbReference type="EMBL" id="SNR89024.1"/>
    </source>
</evidence>
<evidence type="ECO:0000256" key="4">
    <source>
        <dbReference type="ARBA" id="ARBA00022490"/>
    </source>
</evidence>
<dbReference type="NCBIfam" id="TIGR03725">
    <property type="entry name" value="T6A_YeaZ"/>
    <property type="match status" value="1"/>
</dbReference>
<dbReference type="AlphaFoldDB" id="A0A239A1Y5"/>
<dbReference type="Pfam" id="PF00814">
    <property type="entry name" value="TsaD"/>
    <property type="match status" value="1"/>
</dbReference>
<comment type="subcellular location">
    <subcellularLocation>
        <location evidence="1">Cytoplasm</location>
    </subcellularLocation>
</comment>
<proteinExistence type="inferred from homology"/>
<dbReference type="FunFam" id="3.30.420.40:FF:000097">
    <property type="entry name" value="tRNA threonylcarbamoyladenosine biosynthesis protein TsaB"/>
    <property type="match status" value="1"/>
</dbReference>
<dbReference type="Gene3D" id="3.30.420.40">
    <property type="match status" value="2"/>
</dbReference>
<sequence length="231" mass="24372">MKLLALDTSTEYLTLALLLDGKEYSRELLAGQTHSQRILPLLRELLDEARVELRELDGIAFGAGPGSFTGLRIGCGVAQGLAFGANLPVIGVSTLLALAEDTLGADKVIACLDARMGEVYHAAYERTATGWQEVIAPGLYAPDAVPEIKGEGWAGTGSGWKTYAQALEQRYGQQLDQCFSDAYPSAAAIARLALPGFEAGLGCPASEAAPIYIRNKVALTTSEREARAAGA</sequence>
<comment type="similarity">
    <text evidence="2">Belongs to the KAE1 / TsaD family. TsaB subfamily.</text>
</comment>
<dbReference type="SUPFAM" id="SSF53067">
    <property type="entry name" value="Actin-like ATPase domain"/>
    <property type="match status" value="2"/>
</dbReference>
<dbReference type="PANTHER" id="PTHR11735">
    <property type="entry name" value="TRNA N6-ADENOSINE THREONYLCARBAMOYLTRANSFERASE"/>
    <property type="match status" value="1"/>
</dbReference>
<dbReference type="GO" id="GO:0002949">
    <property type="term" value="P:tRNA threonylcarbamoyladenosine modification"/>
    <property type="evidence" value="ECO:0007669"/>
    <property type="project" value="InterPro"/>
</dbReference>
<name>A0A239A1Y5_9PROT</name>
<evidence type="ECO:0000256" key="1">
    <source>
        <dbReference type="ARBA" id="ARBA00004496"/>
    </source>
</evidence>
<dbReference type="InterPro" id="IPR043129">
    <property type="entry name" value="ATPase_NBD"/>
</dbReference>
<protein>
    <recommendedName>
        <fullName evidence="3">tRNA threonylcarbamoyladenosine biosynthesis protein TsaB</fullName>
    </recommendedName>
    <alternativeName>
        <fullName evidence="6">t(6)A37 threonylcarbamoyladenosine biosynthesis protein TsaB</fullName>
    </alternativeName>
</protein>
<dbReference type="Proteomes" id="UP000198305">
    <property type="component" value="Unassembled WGS sequence"/>
</dbReference>
<dbReference type="InterPro" id="IPR022496">
    <property type="entry name" value="T6A_TsaB"/>
</dbReference>
<evidence type="ECO:0000256" key="3">
    <source>
        <dbReference type="ARBA" id="ARBA00019012"/>
    </source>
</evidence>
<evidence type="ECO:0000256" key="6">
    <source>
        <dbReference type="ARBA" id="ARBA00032446"/>
    </source>
</evidence>
<dbReference type="EMBL" id="FZOA01000006">
    <property type="protein sequence ID" value="SNR89024.1"/>
    <property type="molecule type" value="Genomic_DNA"/>
</dbReference>
<dbReference type="RefSeq" id="WP_089375705.1">
    <property type="nucleotide sequence ID" value="NZ_FZOA01000006.1"/>
</dbReference>
<keyword evidence="4" id="KW-0963">Cytoplasm</keyword>
<evidence type="ECO:0000313" key="9">
    <source>
        <dbReference type="Proteomes" id="UP000198305"/>
    </source>
</evidence>
<accession>A0A239A1Y5</accession>
<evidence type="ECO:0000256" key="2">
    <source>
        <dbReference type="ARBA" id="ARBA00010493"/>
    </source>
</evidence>
<dbReference type="OrthoDB" id="9809995at2"/>
<keyword evidence="9" id="KW-1185">Reference proteome</keyword>
<organism evidence="8 9">
    <name type="scientific">Methylobacillus rhizosphaerae</name>
    <dbReference type="NCBI Taxonomy" id="551994"/>
    <lineage>
        <taxon>Bacteria</taxon>
        <taxon>Pseudomonadati</taxon>
        <taxon>Pseudomonadota</taxon>
        <taxon>Betaproteobacteria</taxon>
        <taxon>Nitrosomonadales</taxon>
        <taxon>Methylophilaceae</taxon>
        <taxon>Methylobacillus</taxon>
    </lineage>
</organism>
<evidence type="ECO:0000259" key="7">
    <source>
        <dbReference type="Pfam" id="PF00814"/>
    </source>
</evidence>
<keyword evidence="5" id="KW-0819">tRNA processing</keyword>
<gene>
    <name evidence="8" type="ORF">SAMN05192560_1607</name>
</gene>
<evidence type="ECO:0000256" key="5">
    <source>
        <dbReference type="ARBA" id="ARBA00022694"/>
    </source>
</evidence>
<dbReference type="InterPro" id="IPR000905">
    <property type="entry name" value="Gcp-like_dom"/>
</dbReference>
<dbReference type="CDD" id="cd24032">
    <property type="entry name" value="ASKHA_NBD_TsaB"/>
    <property type="match status" value="1"/>
</dbReference>
<dbReference type="PANTHER" id="PTHR11735:SF11">
    <property type="entry name" value="TRNA THREONYLCARBAMOYLADENOSINE BIOSYNTHESIS PROTEIN TSAB"/>
    <property type="match status" value="1"/>
</dbReference>
<dbReference type="GO" id="GO:0005829">
    <property type="term" value="C:cytosol"/>
    <property type="evidence" value="ECO:0007669"/>
    <property type="project" value="TreeGrafter"/>
</dbReference>